<feature type="compositionally biased region" description="Low complexity" evidence="1">
    <location>
        <begin position="157"/>
        <end position="169"/>
    </location>
</feature>
<comment type="caution">
    <text evidence="2">The sequence shown here is derived from an EMBL/GenBank/DDBJ whole genome shotgun (WGS) entry which is preliminary data.</text>
</comment>
<keyword evidence="3" id="KW-1185">Reference proteome</keyword>
<sequence length="688" mass="79940">MLNSPKSKKKIELAKTFKHLLLDSPYSDFPRSSSVSPHKFTKLKPNQTKNLPVDIEIPNLKNLEKPLILSPSNKRSRTPSNPHRFNETFKEKALRVIKEMPKKTERPKKPIRYSNISEIPEDFITISFTSLDSTPITDIEDQKYKSQTPKTMHINDKNNLTSKKSSTLKPKTEPRIEKSPTKRSASKTQDEHINYDITTSLKSQEVLANKFVKEYEIAVQNLNLQSENIDFGNTVTLLTILGFINNDPGSLTYDNEMHLVNKLWESLGGMMNIKVSSLLTMCLHIMNLYKANSYFTDEKCANIKTWVFMHGIHVYRHEEVLKIHKKYYEFYQNRSLGKKTCKNTEKNEESLLGVDRKSMFTRKNKSVSIKDELVENMNVKDRKFAHSPIAFRKSMNNPKFSMMLYKNNNEKHKDFYPDIEKSKVKEQSEGFYSEKVQKEIKRMRDYREQKAKKNDSLMNKSYIKNSSYLEEAFTESLHAKNNSLINRVNMLKLIKNPSRSKSSLCERKSEVQSVDKNENNVYIKDHDKKEKVFSNRIANKFLNCISEKVNIGNLSVSNSQYIKGSNKSSPRNNHHIKQLSYEKNIILEETPELKDHNSDIQVLPNHLSNEIHNNKATMSILGSLKEKIINNGSCESIKNVNCEDKIIIDKNPQYALSFKPQIDEKLLTENPEKLFYSQDMICIQKDHK</sequence>
<organism evidence="2 3">
    <name type="scientific">Stentor coeruleus</name>
    <dbReference type="NCBI Taxonomy" id="5963"/>
    <lineage>
        <taxon>Eukaryota</taxon>
        <taxon>Sar</taxon>
        <taxon>Alveolata</taxon>
        <taxon>Ciliophora</taxon>
        <taxon>Postciliodesmatophora</taxon>
        <taxon>Heterotrichea</taxon>
        <taxon>Heterotrichida</taxon>
        <taxon>Stentoridae</taxon>
        <taxon>Stentor</taxon>
    </lineage>
</organism>
<dbReference type="OrthoDB" id="299068at2759"/>
<reference evidence="2 3" key="1">
    <citation type="submission" date="2016-11" db="EMBL/GenBank/DDBJ databases">
        <title>The macronuclear genome of Stentor coeruleus: a giant cell with tiny introns.</title>
        <authorList>
            <person name="Slabodnick M."/>
            <person name="Ruby J.G."/>
            <person name="Reiff S.B."/>
            <person name="Swart E.C."/>
            <person name="Gosai S."/>
            <person name="Prabakaran S."/>
            <person name="Witkowska E."/>
            <person name="Larue G.E."/>
            <person name="Fisher S."/>
            <person name="Freeman R.M."/>
            <person name="Gunawardena J."/>
            <person name="Chu W."/>
            <person name="Stover N.A."/>
            <person name="Gregory B.D."/>
            <person name="Nowacki M."/>
            <person name="Derisi J."/>
            <person name="Roy S.W."/>
            <person name="Marshall W.F."/>
            <person name="Sood P."/>
        </authorList>
    </citation>
    <scope>NUCLEOTIDE SEQUENCE [LARGE SCALE GENOMIC DNA]</scope>
    <source>
        <strain evidence="2">WM001</strain>
    </source>
</reference>
<feature type="region of interest" description="Disordered" evidence="1">
    <location>
        <begin position="24"/>
        <end position="47"/>
    </location>
</feature>
<proteinExistence type="predicted"/>
<accession>A0A1R2BMW7</accession>
<feature type="compositionally biased region" description="Basic and acidic residues" evidence="1">
    <location>
        <begin position="170"/>
        <end position="180"/>
    </location>
</feature>
<evidence type="ECO:0000313" key="3">
    <source>
        <dbReference type="Proteomes" id="UP000187209"/>
    </source>
</evidence>
<protein>
    <submittedName>
        <fullName evidence="2">Uncharacterized protein</fullName>
    </submittedName>
</protein>
<name>A0A1R2BMW7_9CILI</name>
<evidence type="ECO:0000256" key="1">
    <source>
        <dbReference type="SAM" id="MobiDB-lite"/>
    </source>
</evidence>
<dbReference type="EMBL" id="MPUH01000539">
    <property type="protein sequence ID" value="OMJ78108.1"/>
    <property type="molecule type" value="Genomic_DNA"/>
</dbReference>
<dbReference type="AlphaFoldDB" id="A0A1R2BMW7"/>
<feature type="region of interest" description="Disordered" evidence="1">
    <location>
        <begin position="143"/>
        <end position="189"/>
    </location>
</feature>
<gene>
    <name evidence="2" type="ORF">SteCoe_22175</name>
</gene>
<evidence type="ECO:0000313" key="2">
    <source>
        <dbReference type="EMBL" id="OMJ78108.1"/>
    </source>
</evidence>
<dbReference type="Proteomes" id="UP000187209">
    <property type="component" value="Unassembled WGS sequence"/>
</dbReference>